<dbReference type="GO" id="GO:0003700">
    <property type="term" value="F:DNA-binding transcription factor activity"/>
    <property type="evidence" value="ECO:0007669"/>
    <property type="project" value="TreeGrafter"/>
</dbReference>
<dbReference type="GO" id="GO:0003677">
    <property type="term" value="F:DNA binding"/>
    <property type="evidence" value="ECO:0007669"/>
    <property type="project" value="TreeGrafter"/>
</dbReference>
<organism evidence="2 3">
    <name type="scientific">Gracilibacillus boraciitolerans JCM 21714</name>
    <dbReference type="NCBI Taxonomy" id="1298598"/>
    <lineage>
        <taxon>Bacteria</taxon>
        <taxon>Bacillati</taxon>
        <taxon>Bacillota</taxon>
        <taxon>Bacilli</taxon>
        <taxon>Bacillales</taxon>
        <taxon>Bacillaceae</taxon>
        <taxon>Gracilibacillus</taxon>
    </lineage>
</organism>
<dbReference type="InterPro" id="IPR050707">
    <property type="entry name" value="HTH_MetabolicPath_Reg"/>
</dbReference>
<accession>W4VGR5</accession>
<keyword evidence="3" id="KW-1185">Reference proteome</keyword>
<dbReference type="SUPFAM" id="SSF55781">
    <property type="entry name" value="GAF domain-like"/>
    <property type="match status" value="1"/>
</dbReference>
<protein>
    <submittedName>
        <fullName evidence="2">Transcriptional regulator</fullName>
    </submittedName>
</protein>
<evidence type="ECO:0000259" key="1">
    <source>
        <dbReference type="PROSITE" id="PS51078"/>
    </source>
</evidence>
<dbReference type="eggNOG" id="COG1414">
    <property type="taxonomic scope" value="Bacteria"/>
</dbReference>
<dbReference type="PROSITE" id="PS51078">
    <property type="entry name" value="ICLR_ED"/>
    <property type="match status" value="1"/>
</dbReference>
<dbReference type="PANTHER" id="PTHR30136">
    <property type="entry name" value="HELIX-TURN-HELIX TRANSCRIPTIONAL REGULATOR, ICLR FAMILY"/>
    <property type="match status" value="1"/>
</dbReference>
<dbReference type="PANTHER" id="PTHR30136:SF35">
    <property type="entry name" value="HTH-TYPE TRANSCRIPTIONAL REGULATOR RV1719"/>
    <property type="match status" value="1"/>
</dbReference>
<reference evidence="2 3" key="1">
    <citation type="journal article" date="2014" name="Genome Announc.">
        <title>Draft Genome Sequence of the Boron-Tolerant and Moderately Halotolerant Bacterium Gracilibacillus boraciitolerans JCM 21714T.</title>
        <authorList>
            <person name="Ahmed I."/>
            <person name="Oshima K."/>
            <person name="Suda W."/>
            <person name="Kitamura K."/>
            <person name="Iida T."/>
            <person name="Ohmori Y."/>
            <person name="Fujiwara T."/>
            <person name="Hattori M."/>
            <person name="Ohkuma M."/>
        </authorList>
    </citation>
    <scope>NUCLEOTIDE SEQUENCE [LARGE SCALE GENOMIC DNA]</scope>
    <source>
        <strain evidence="2 3">JCM 21714</strain>
    </source>
</reference>
<comment type="caution">
    <text evidence="2">The sequence shown here is derived from an EMBL/GenBank/DDBJ whole genome shotgun (WGS) entry which is preliminary data.</text>
</comment>
<dbReference type="GO" id="GO:0045892">
    <property type="term" value="P:negative regulation of DNA-templated transcription"/>
    <property type="evidence" value="ECO:0007669"/>
    <property type="project" value="TreeGrafter"/>
</dbReference>
<dbReference type="Gene3D" id="3.30.450.40">
    <property type="match status" value="1"/>
</dbReference>
<dbReference type="InterPro" id="IPR014757">
    <property type="entry name" value="Tscrpt_reg_IclR_C"/>
</dbReference>
<evidence type="ECO:0000313" key="3">
    <source>
        <dbReference type="Proteomes" id="UP000019102"/>
    </source>
</evidence>
<dbReference type="EMBL" id="BAVS01000004">
    <property type="protein sequence ID" value="GAE92361.1"/>
    <property type="molecule type" value="Genomic_DNA"/>
</dbReference>
<dbReference type="AlphaFoldDB" id="W4VGR5"/>
<evidence type="ECO:0000313" key="2">
    <source>
        <dbReference type="EMBL" id="GAE92361.1"/>
    </source>
</evidence>
<feature type="domain" description="IclR-ED" evidence="1">
    <location>
        <begin position="1"/>
        <end position="107"/>
    </location>
</feature>
<name>W4VGR5_9BACI</name>
<sequence length="112" mass="12756">MAFKEQEEILHLLKEYDFYAQTTNSITEKQAYLAELETVRQLGYSIDNEENEPGIYCIAVPIFDHTNKAIAAISISATKQTITRELEQEVVSKLKHTCTEISKALGNKKVYL</sequence>
<gene>
    <name evidence="2" type="ORF">JCM21714_1352</name>
</gene>
<dbReference type="InterPro" id="IPR029016">
    <property type="entry name" value="GAF-like_dom_sf"/>
</dbReference>
<proteinExistence type="predicted"/>
<dbReference type="Pfam" id="PF01614">
    <property type="entry name" value="IclR_C"/>
    <property type="match status" value="1"/>
</dbReference>
<dbReference type="STRING" id="1298598.JCM21714_1352"/>
<dbReference type="Proteomes" id="UP000019102">
    <property type="component" value="Unassembled WGS sequence"/>
</dbReference>